<keyword evidence="2" id="KW-1185">Reference proteome</keyword>
<dbReference type="EMBL" id="QKVO01000002">
    <property type="protein sequence ID" value="RAO95207.1"/>
    <property type="molecule type" value="Genomic_DNA"/>
</dbReference>
<evidence type="ECO:0000313" key="1">
    <source>
        <dbReference type="EMBL" id="RAO95207.1"/>
    </source>
</evidence>
<name>A0A328PS98_9MOLU</name>
<dbReference type="AlphaFoldDB" id="A0A328PS98"/>
<evidence type="ECO:0000313" key="2">
    <source>
        <dbReference type="Proteomes" id="UP000249762"/>
    </source>
</evidence>
<organism evidence="1 2">
    <name type="scientific">Mycoplasma wenyonii</name>
    <dbReference type="NCBI Taxonomy" id="65123"/>
    <lineage>
        <taxon>Bacteria</taxon>
        <taxon>Bacillati</taxon>
        <taxon>Mycoplasmatota</taxon>
        <taxon>Mollicutes</taxon>
        <taxon>Mycoplasmataceae</taxon>
        <taxon>Mycoplasma</taxon>
    </lineage>
</organism>
<accession>A0A328PS98</accession>
<sequence length="250" mass="28350">MALKALFPAFSISGIVGGIAGTVGFSFSSPPRETTPKYKIEMPDQISAEINCRGNIWNQNDRHNRNDEHVEVALGWQVKLNEGEREALRNGQQVSKEATVSIKRVNGNQNWWPVKKGEDIESLWVFVKPQTEQLGIYLRRVQESKGEWRGRSYVFVTHGGTYNRSLSCDKPDLLSKSGNERKIYEKSTRRGYRGKYDKQDTTTPLKVNVSLEKCEPKEKGKPTECLLKVLTGTDLDWSSKVDKKATITLE</sequence>
<dbReference type="Proteomes" id="UP000249762">
    <property type="component" value="Unassembled WGS sequence"/>
</dbReference>
<dbReference type="RefSeq" id="WP_112665161.1">
    <property type="nucleotide sequence ID" value="NZ_QKVO01000002.1"/>
</dbReference>
<reference evidence="2" key="1">
    <citation type="submission" date="2018-06" db="EMBL/GenBank/DDBJ databases">
        <authorList>
            <person name="Martinez Ocampo F."/>
            <person name="Quiroz Castaneda R.E."/>
            <person name="Rojas Lopez X."/>
        </authorList>
    </citation>
    <scope>NUCLEOTIDE SEQUENCE [LARGE SCALE GENOMIC DNA]</scope>
    <source>
        <strain evidence="2">INIFAP02</strain>
    </source>
</reference>
<comment type="caution">
    <text evidence="1">The sequence shown here is derived from an EMBL/GenBank/DDBJ whole genome shotgun (WGS) entry which is preliminary data.</text>
</comment>
<dbReference type="OrthoDB" id="9622469at2"/>
<protein>
    <submittedName>
        <fullName evidence="1">Uncharacterized protein</fullName>
    </submittedName>
</protein>
<gene>
    <name evidence="1" type="ORF">DNK47_01090</name>
</gene>
<proteinExistence type="predicted"/>